<gene>
    <name evidence="2" type="ORF">I6N96_12715</name>
</gene>
<accession>A0ABS4CKP8</accession>
<keyword evidence="3" id="KW-1185">Reference proteome</keyword>
<evidence type="ECO:0000259" key="1">
    <source>
        <dbReference type="Pfam" id="PF12961"/>
    </source>
</evidence>
<dbReference type="InterPro" id="IPR015947">
    <property type="entry name" value="PUA-like_sf"/>
</dbReference>
<dbReference type="Gene3D" id="2.30.130.30">
    <property type="entry name" value="Hypothetical protein"/>
    <property type="match status" value="1"/>
</dbReference>
<dbReference type="Pfam" id="PF12961">
    <property type="entry name" value="DUF3850"/>
    <property type="match status" value="1"/>
</dbReference>
<dbReference type="InterPro" id="IPR039440">
    <property type="entry name" value="DUF3850"/>
</dbReference>
<feature type="domain" description="DUF3850" evidence="1">
    <location>
        <begin position="24"/>
        <end position="92"/>
    </location>
</feature>
<dbReference type="SUPFAM" id="SSF88697">
    <property type="entry name" value="PUA domain-like"/>
    <property type="match status" value="1"/>
</dbReference>
<reference evidence="2 3" key="1">
    <citation type="submission" date="2020-12" db="EMBL/GenBank/DDBJ databases">
        <title>Vagococcus allomyrinae sp. nov. and Enterococcus lavae sp. nov., isolated from the larvae of Allomyrina dichotoma.</title>
        <authorList>
            <person name="Lee S.D."/>
        </authorList>
    </citation>
    <scope>NUCLEOTIDE SEQUENCE [LARGE SCALE GENOMIC DNA]</scope>
    <source>
        <strain evidence="2 3">BWM-S5</strain>
    </source>
</reference>
<evidence type="ECO:0000313" key="3">
    <source>
        <dbReference type="Proteomes" id="UP000673375"/>
    </source>
</evidence>
<dbReference type="Proteomes" id="UP000673375">
    <property type="component" value="Unassembled WGS sequence"/>
</dbReference>
<organism evidence="2 3">
    <name type="scientific">Enterococcus larvae</name>
    <dbReference type="NCBI Taxonomy" id="2794352"/>
    <lineage>
        <taxon>Bacteria</taxon>
        <taxon>Bacillati</taxon>
        <taxon>Bacillota</taxon>
        <taxon>Bacilli</taxon>
        <taxon>Lactobacillales</taxon>
        <taxon>Enterococcaceae</taxon>
        <taxon>Enterococcus</taxon>
    </lineage>
</organism>
<protein>
    <submittedName>
        <fullName evidence="2">DUF3850 domain-containing protein</fullName>
    </submittedName>
</protein>
<sequence>MIITIDGSTIEYLEKMYQRRGFTVHKIKTESEHFEQTVAGLKPFETRLNDRNYKIGDICIQCEWKNNEYTGRYLIGCIIYMNNFKLQEGYITFTFEQF</sequence>
<proteinExistence type="predicted"/>
<evidence type="ECO:0000313" key="2">
    <source>
        <dbReference type="EMBL" id="MBP1047136.1"/>
    </source>
</evidence>
<name>A0ABS4CKP8_9ENTE</name>
<dbReference type="EMBL" id="JAEDXU010000006">
    <property type="protein sequence ID" value="MBP1047136.1"/>
    <property type="molecule type" value="Genomic_DNA"/>
</dbReference>
<comment type="caution">
    <text evidence="2">The sequence shown here is derived from an EMBL/GenBank/DDBJ whole genome shotgun (WGS) entry which is preliminary data.</text>
</comment>